<evidence type="ECO:0000256" key="1">
    <source>
        <dbReference type="SAM" id="MobiDB-lite"/>
    </source>
</evidence>
<dbReference type="GeneID" id="20526972"/>
<proteinExistence type="predicted"/>
<keyword evidence="3" id="KW-1185">Reference proteome</keyword>
<reference evidence="2" key="1">
    <citation type="submission" date="2013-04" db="EMBL/GenBank/DDBJ databases">
        <title>The Genome Sequence of Fonticula alba ATCC 38817.</title>
        <authorList>
            <consortium name="The Broad Institute Genomics Platform"/>
            <person name="Russ C."/>
            <person name="Cuomo C."/>
            <person name="Burger G."/>
            <person name="Gray M.W."/>
            <person name="Holland P.W.H."/>
            <person name="King N."/>
            <person name="Lang F.B.F."/>
            <person name="Roger A.J."/>
            <person name="Ruiz-Trillo I."/>
            <person name="Brown M."/>
            <person name="Walker B."/>
            <person name="Young S."/>
            <person name="Zeng Q."/>
            <person name="Gargeya S."/>
            <person name="Fitzgerald M."/>
            <person name="Haas B."/>
            <person name="Abouelleil A."/>
            <person name="Allen A.W."/>
            <person name="Alvarado L."/>
            <person name="Arachchi H.M."/>
            <person name="Berlin A.M."/>
            <person name="Chapman S.B."/>
            <person name="Gainer-Dewar J."/>
            <person name="Goldberg J."/>
            <person name="Griggs A."/>
            <person name="Gujja S."/>
            <person name="Hansen M."/>
            <person name="Howarth C."/>
            <person name="Imamovic A."/>
            <person name="Ireland A."/>
            <person name="Larimer J."/>
            <person name="McCowan C."/>
            <person name="Murphy C."/>
            <person name="Pearson M."/>
            <person name="Poon T.W."/>
            <person name="Priest M."/>
            <person name="Roberts A."/>
            <person name="Saif S."/>
            <person name="Shea T."/>
            <person name="Sisk P."/>
            <person name="Sykes S."/>
            <person name="Wortman J."/>
            <person name="Nusbaum C."/>
            <person name="Birren B."/>
        </authorList>
    </citation>
    <scope>NUCLEOTIDE SEQUENCE [LARGE SCALE GENOMIC DNA]</scope>
    <source>
        <strain evidence="2">ATCC 38817</strain>
    </source>
</reference>
<accession>A0A058ZBJ5</accession>
<dbReference type="AlphaFoldDB" id="A0A058ZBJ5"/>
<feature type="compositionally biased region" description="Pro residues" evidence="1">
    <location>
        <begin position="34"/>
        <end position="63"/>
    </location>
</feature>
<dbReference type="Proteomes" id="UP000030693">
    <property type="component" value="Unassembled WGS sequence"/>
</dbReference>
<evidence type="ECO:0000313" key="3">
    <source>
        <dbReference type="Proteomes" id="UP000030693"/>
    </source>
</evidence>
<evidence type="ECO:0000313" key="2">
    <source>
        <dbReference type="EMBL" id="KCV71301.1"/>
    </source>
</evidence>
<sequence>MKRPPLERGRDTACVCRLRWRKGPRRPGARAPVPKDPTPAPVAPAGPPTPNPFSSDPPAPTIPPSSTSGVAPVEEATALSRTPEGSPASASAAALKDWGGWRTVHASRTPPGCCKMAWAS</sequence>
<gene>
    <name evidence="2" type="ORF">H696_02247</name>
</gene>
<protein>
    <submittedName>
        <fullName evidence="2">Uncharacterized protein</fullName>
    </submittedName>
</protein>
<organism evidence="2">
    <name type="scientific">Fonticula alba</name>
    <name type="common">Slime mold</name>
    <dbReference type="NCBI Taxonomy" id="691883"/>
    <lineage>
        <taxon>Eukaryota</taxon>
        <taxon>Rotosphaerida</taxon>
        <taxon>Fonticulaceae</taxon>
        <taxon>Fonticula</taxon>
    </lineage>
</organism>
<name>A0A058ZBJ5_FONAL</name>
<feature type="region of interest" description="Disordered" evidence="1">
    <location>
        <begin position="18"/>
        <end position="94"/>
    </location>
</feature>
<dbReference type="RefSeq" id="XP_009494424.1">
    <property type="nucleotide sequence ID" value="XM_009496149.1"/>
</dbReference>
<feature type="compositionally biased region" description="Basic residues" evidence="1">
    <location>
        <begin position="18"/>
        <end position="28"/>
    </location>
</feature>
<dbReference type="EMBL" id="KB932203">
    <property type="protein sequence ID" value="KCV71301.1"/>
    <property type="molecule type" value="Genomic_DNA"/>
</dbReference>